<comment type="caution">
    <text evidence="4">The sequence shown here is derived from an EMBL/GenBank/DDBJ whole genome shotgun (WGS) entry which is preliminary data.</text>
</comment>
<feature type="domain" description="AsmA" evidence="3">
    <location>
        <begin position="317"/>
        <end position="526"/>
    </location>
</feature>
<dbReference type="PANTHER" id="PTHR30441">
    <property type="entry name" value="DUF748 DOMAIN-CONTAINING PROTEIN"/>
    <property type="match status" value="1"/>
</dbReference>
<name>A0A418YRR5_9SPHN</name>
<feature type="transmembrane region" description="Helical" evidence="2">
    <location>
        <begin position="36"/>
        <end position="57"/>
    </location>
</feature>
<dbReference type="AlphaFoldDB" id="A0A418YRR5"/>
<feature type="compositionally biased region" description="Basic and acidic residues" evidence="1">
    <location>
        <begin position="686"/>
        <end position="720"/>
    </location>
</feature>
<dbReference type="PANTHER" id="PTHR30441:SF9">
    <property type="entry name" value="ASMA FAMILY PROTEIN YHJG"/>
    <property type="match status" value="1"/>
</dbReference>
<evidence type="ECO:0000313" key="4">
    <source>
        <dbReference type="EMBL" id="RJG54365.1"/>
    </source>
</evidence>
<dbReference type="Pfam" id="PF05170">
    <property type="entry name" value="AsmA"/>
    <property type="match status" value="2"/>
</dbReference>
<dbReference type="EMBL" id="QVRA01000010">
    <property type="protein sequence ID" value="RJG54365.1"/>
    <property type="molecule type" value="Genomic_DNA"/>
</dbReference>
<accession>A0A418YRR5</accession>
<dbReference type="GO" id="GO:0090313">
    <property type="term" value="P:regulation of protein targeting to membrane"/>
    <property type="evidence" value="ECO:0007669"/>
    <property type="project" value="TreeGrafter"/>
</dbReference>
<sequence>MVDGDAQISENPAHAPRAGYRAHATALREWWRRLPWPVRLLLGIVGFLFAIWLILFITKGRFLKSPFEQILGNRLQREVSVGGDFQLYFAPISIKFRAEKARIANLPWASQPDLFRADLIDARVAPLSLIFGDKVRLPWLELRNGAVDLEWSRDHKHNTWTLGDPKADGKPMVFPLITQARLAGTTLRYRDPRLQLNADIGFETVRAKDTRFISDIRLSGTGTMRNKPFSLKGSLLSPNATVSRGKNSLQLRAQAGATVVDVTGTLPGATQLEGSDLRLVTRGPNLSLLFDFLGAAIPDTRAYRFTSALAKVGDEWRFTKLQGRFGASDLVGGFTASLPDGRLLLKADLATQTLDIIDAAPFFGYDPEKIEQQGAAGVIETVQGTPRLLPDTPLRVEAIRNFDADVTYSVKRVRAERVPISDIALTLKLDRSLLTLSPLTFDMSGGHVASDIEINARGTPVRTSYDIRLAPTPMGTLLARWGVEQSGTTGTIKGRVQMTGMGDTLHDSLATANGRIAVILPAGTMWARNVQLSELDIGTFATKMFAGKLKDPVQINCGLIAFTVRNGVAAADPILIDTRKNVMIGRGGFSFRNESLDIAFRADSKKISLFSGQSPIGINGYFARPGMSVISPELLARSGVAAGLAVVGTPLAAVIAFADVGDAKGAACGPILSGANAIAQRTKRGNPRDDVGQGTTAKDEKGKGSKSEQKRQDKKFLGIF</sequence>
<evidence type="ECO:0000256" key="2">
    <source>
        <dbReference type="SAM" id="Phobius"/>
    </source>
</evidence>
<dbReference type="Proteomes" id="UP000283469">
    <property type="component" value="Unassembled WGS sequence"/>
</dbReference>
<protein>
    <submittedName>
        <fullName evidence="4">AsmA family protein</fullName>
    </submittedName>
</protein>
<dbReference type="GO" id="GO:0005886">
    <property type="term" value="C:plasma membrane"/>
    <property type="evidence" value="ECO:0007669"/>
    <property type="project" value="TreeGrafter"/>
</dbReference>
<keyword evidence="2" id="KW-0812">Transmembrane</keyword>
<gene>
    <name evidence="4" type="ORF">D0Z70_12705</name>
</gene>
<dbReference type="InterPro" id="IPR007844">
    <property type="entry name" value="AsmA"/>
</dbReference>
<feature type="domain" description="AsmA" evidence="3">
    <location>
        <begin position="41"/>
        <end position="159"/>
    </location>
</feature>
<keyword evidence="5" id="KW-1185">Reference proteome</keyword>
<proteinExistence type="predicted"/>
<organism evidence="4 5">
    <name type="scientific">Sphingobium terrigena</name>
    <dbReference type="NCBI Taxonomy" id="2304063"/>
    <lineage>
        <taxon>Bacteria</taxon>
        <taxon>Pseudomonadati</taxon>
        <taxon>Pseudomonadota</taxon>
        <taxon>Alphaproteobacteria</taxon>
        <taxon>Sphingomonadales</taxon>
        <taxon>Sphingomonadaceae</taxon>
        <taxon>Sphingobium</taxon>
    </lineage>
</organism>
<keyword evidence="2" id="KW-1133">Transmembrane helix</keyword>
<reference evidence="4 5" key="1">
    <citation type="submission" date="2018-08" db="EMBL/GenBank/DDBJ databases">
        <title>Sphingobium sp. EO9.</title>
        <authorList>
            <person name="Park Y."/>
            <person name="Kim K.H."/>
            <person name="Jeon C.O."/>
        </authorList>
    </citation>
    <scope>NUCLEOTIDE SEQUENCE [LARGE SCALE GENOMIC DNA]</scope>
    <source>
        <strain evidence="4 5">EO9</strain>
    </source>
</reference>
<evidence type="ECO:0000259" key="3">
    <source>
        <dbReference type="Pfam" id="PF05170"/>
    </source>
</evidence>
<feature type="region of interest" description="Disordered" evidence="1">
    <location>
        <begin position="679"/>
        <end position="720"/>
    </location>
</feature>
<evidence type="ECO:0000256" key="1">
    <source>
        <dbReference type="SAM" id="MobiDB-lite"/>
    </source>
</evidence>
<dbReference type="RefSeq" id="WP_119746959.1">
    <property type="nucleotide sequence ID" value="NZ_QVRA01000010.1"/>
</dbReference>
<keyword evidence="2" id="KW-0472">Membrane</keyword>
<evidence type="ECO:0000313" key="5">
    <source>
        <dbReference type="Proteomes" id="UP000283469"/>
    </source>
</evidence>
<dbReference type="OrthoDB" id="5749006at2"/>
<dbReference type="InterPro" id="IPR052894">
    <property type="entry name" value="AsmA-related"/>
</dbReference>